<dbReference type="InterPro" id="IPR012337">
    <property type="entry name" value="RNaseH-like_sf"/>
</dbReference>
<feature type="region of interest" description="Disordered" evidence="6">
    <location>
        <begin position="143"/>
        <end position="165"/>
    </location>
</feature>
<comment type="function">
    <text evidence="5">Could be a nuclease involved in processing of the 5'-end of pre-16S rRNA.</text>
</comment>
<comment type="similarity">
    <text evidence="5">Belongs to the YqgF HJR family.</text>
</comment>
<keyword evidence="9" id="KW-1185">Reference proteome</keyword>
<comment type="subcellular location">
    <subcellularLocation>
        <location evidence="5">Cytoplasm</location>
    </subcellularLocation>
</comment>
<dbReference type="AlphaFoldDB" id="A0A916T5W1"/>
<evidence type="ECO:0000256" key="5">
    <source>
        <dbReference type="HAMAP-Rule" id="MF_00651"/>
    </source>
</evidence>
<dbReference type="SUPFAM" id="SSF53098">
    <property type="entry name" value="Ribonuclease H-like"/>
    <property type="match status" value="1"/>
</dbReference>
<sequence>MRHGIRIGVDVGSVRVGVAVCDPDGVLATPLRTLRRAGDESDIQEIAHLAADSAAIEVVVGLPLSLDGAERAAAEVARGWSKALRRRAPGLAVRLVDERMTTVDAHRAMQASGLHERDRRDVIDQQAAVLILQAALDAERISGQPAGELVGGRKPRHSHRADTER</sequence>
<dbReference type="Proteomes" id="UP000636793">
    <property type="component" value="Unassembled WGS sequence"/>
</dbReference>
<dbReference type="EC" id="3.1.-.-" evidence="5"/>
<evidence type="ECO:0000259" key="7">
    <source>
        <dbReference type="SMART" id="SM00732"/>
    </source>
</evidence>
<evidence type="ECO:0000256" key="3">
    <source>
        <dbReference type="ARBA" id="ARBA00022722"/>
    </source>
</evidence>
<keyword evidence="2 5" id="KW-0690">Ribosome biogenesis</keyword>
<dbReference type="GO" id="GO:0000967">
    <property type="term" value="P:rRNA 5'-end processing"/>
    <property type="evidence" value="ECO:0007669"/>
    <property type="project" value="UniProtKB-UniRule"/>
</dbReference>
<comment type="caution">
    <text evidence="8">The sequence shown here is derived from an EMBL/GenBank/DDBJ whole genome shotgun (WGS) entry which is preliminary data.</text>
</comment>
<feature type="domain" description="YqgF/RNase H-like" evidence="7">
    <location>
        <begin position="4"/>
        <end position="105"/>
    </location>
</feature>
<dbReference type="HAMAP" id="MF_00651">
    <property type="entry name" value="Nuclease_YqgF"/>
    <property type="match status" value="1"/>
</dbReference>
<keyword evidence="1 5" id="KW-0963">Cytoplasm</keyword>
<accession>A0A916T5W1</accession>
<dbReference type="PANTHER" id="PTHR33317">
    <property type="entry name" value="POLYNUCLEOTIDYL TRANSFERASE, RIBONUCLEASE H-LIKE SUPERFAMILY PROTEIN"/>
    <property type="match status" value="1"/>
</dbReference>
<evidence type="ECO:0000256" key="2">
    <source>
        <dbReference type="ARBA" id="ARBA00022517"/>
    </source>
</evidence>
<dbReference type="CDD" id="cd16964">
    <property type="entry name" value="YqgF"/>
    <property type="match status" value="1"/>
</dbReference>
<dbReference type="PANTHER" id="PTHR33317:SF4">
    <property type="entry name" value="POLYNUCLEOTIDYL TRANSFERASE, RIBONUCLEASE H-LIKE SUPERFAMILY PROTEIN"/>
    <property type="match status" value="1"/>
</dbReference>
<dbReference type="Gene3D" id="3.30.420.140">
    <property type="entry name" value="YqgF/RNase H-like domain"/>
    <property type="match status" value="1"/>
</dbReference>
<evidence type="ECO:0000256" key="4">
    <source>
        <dbReference type="ARBA" id="ARBA00022801"/>
    </source>
</evidence>
<dbReference type="EMBL" id="BMHI01000004">
    <property type="protein sequence ID" value="GGB32912.1"/>
    <property type="molecule type" value="Genomic_DNA"/>
</dbReference>
<reference evidence="8" key="1">
    <citation type="journal article" date="2014" name="Int. J. Syst. Evol. Microbiol.">
        <title>Complete genome sequence of Corynebacterium casei LMG S-19264T (=DSM 44701T), isolated from a smear-ripened cheese.</title>
        <authorList>
            <consortium name="US DOE Joint Genome Institute (JGI-PGF)"/>
            <person name="Walter F."/>
            <person name="Albersmeier A."/>
            <person name="Kalinowski J."/>
            <person name="Ruckert C."/>
        </authorList>
    </citation>
    <scope>NUCLEOTIDE SEQUENCE</scope>
    <source>
        <strain evidence="8">CGMCC 1.15085</strain>
    </source>
</reference>
<dbReference type="InterPro" id="IPR037027">
    <property type="entry name" value="YqgF/RNaseH-like_dom_sf"/>
</dbReference>
<dbReference type="GO" id="GO:0004518">
    <property type="term" value="F:nuclease activity"/>
    <property type="evidence" value="ECO:0007669"/>
    <property type="project" value="UniProtKB-KW"/>
</dbReference>
<keyword evidence="4 5" id="KW-0378">Hydrolase</keyword>
<dbReference type="Pfam" id="PF03652">
    <property type="entry name" value="RuvX"/>
    <property type="match status" value="1"/>
</dbReference>
<keyword evidence="3 5" id="KW-0540">Nuclease</keyword>
<dbReference type="GO" id="GO:0016788">
    <property type="term" value="F:hydrolase activity, acting on ester bonds"/>
    <property type="evidence" value="ECO:0007669"/>
    <property type="project" value="UniProtKB-UniRule"/>
</dbReference>
<organism evidence="8 9">
    <name type="scientific">Flexivirga endophytica</name>
    <dbReference type="NCBI Taxonomy" id="1849103"/>
    <lineage>
        <taxon>Bacteria</taxon>
        <taxon>Bacillati</taxon>
        <taxon>Actinomycetota</taxon>
        <taxon>Actinomycetes</taxon>
        <taxon>Micrococcales</taxon>
        <taxon>Dermacoccaceae</taxon>
        <taxon>Flexivirga</taxon>
    </lineage>
</organism>
<name>A0A916T5W1_9MICO</name>
<dbReference type="NCBIfam" id="TIGR00250">
    <property type="entry name" value="RNAse_H_YqgF"/>
    <property type="match status" value="1"/>
</dbReference>
<evidence type="ECO:0000256" key="1">
    <source>
        <dbReference type="ARBA" id="ARBA00022490"/>
    </source>
</evidence>
<dbReference type="InterPro" id="IPR006641">
    <property type="entry name" value="YqgF/RNaseH-like_dom"/>
</dbReference>
<protein>
    <recommendedName>
        <fullName evidence="5">Putative pre-16S rRNA nuclease</fullName>
        <ecNumber evidence="5">3.1.-.-</ecNumber>
    </recommendedName>
</protein>
<dbReference type="GO" id="GO:0005829">
    <property type="term" value="C:cytosol"/>
    <property type="evidence" value="ECO:0007669"/>
    <property type="project" value="TreeGrafter"/>
</dbReference>
<evidence type="ECO:0000313" key="9">
    <source>
        <dbReference type="Proteomes" id="UP000636793"/>
    </source>
</evidence>
<evidence type="ECO:0000313" key="8">
    <source>
        <dbReference type="EMBL" id="GGB32912.1"/>
    </source>
</evidence>
<reference evidence="8" key="2">
    <citation type="submission" date="2020-09" db="EMBL/GenBank/DDBJ databases">
        <authorList>
            <person name="Sun Q."/>
            <person name="Zhou Y."/>
        </authorList>
    </citation>
    <scope>NUCLEOTIDE SEQUENCE</scope>
    <source>
        <strain evidence="8">CGMCC 1.15085</strain>
    </source>
</reference>
<dbReference type="SMART" id="SM00732">
    <property type="entry name" value="YqgFc"/>
    <property type="match status" value="1"/>
</dbReference>
<gene>
    <name evidence="8" type="ORF">GCM10011492_24390</name>
</gene>
<proteinExistence type="inferred from homology"/>
<dbReference type="InterPro" id="IPR005227">
    <property type="entry name" value="YqgF"/>
</dbReference>
<dbReference type="RefSeq" id="WP_188837322.1">
    <property type="nucleotide sequence ID" value="NZ_BMHI01000004.1"/>
</dbReference>
<evidence type="ECO:0000256" key="6">
    <source>
        <dbReference type="SAM" id="MobiDB-lite"/>
    </source>
</evidence>